<keyword evidence="5 6" id="KW-0413">Isomerase</keyword>
<dbReference type="CDD" id="cd05802">
    <property type="entry name" value="GlmM"/>
    <property type="match status" value="1"/>
</dbReference>
<comment type="caution">
    <text evidence="13">The sequence shown here is derived from an EMBL/GenBank/DDBJ whole genome shotgun (WGS) entry which is preliminary data.</text>
</comment>
<dbReference type="Pfam" id="PF02879">
    <property type="entry name" value="PGM_PMM_II"/>
    <property type="match status" value="1"/>
</dbReference>
<organism evidence="13 14">
    <name type="scientific">Ruegeria aquimaris</name>
    <dbReference type="NCBI Taxonomy" id="2984333"/>
    <lineage>
        <taxon>Bacteria</taxon>
        <taxon>Pseudomonadati</taxon>
        <taxon>Pseudomonadota</taxon>
        <taxon>Alphaproteobacteria</taxon>
        <taxon>Rhodobacterales</taxon>
        <taxon>Roseobacteraceae</taxon>
        <taxon>Ruegeria</taxon>
    </lineage>
</organism>
<dbReference type="RefSeq" id="WP_263826923.1">
    <property type="nucleotide sequence ID" value="NZ_JAOWLB010000001.1"/>
</dbReference>
<feature type="binding site" evidence="6">
    <location>
        <position position="241"/>
    </location>
    <ligand>
        <name>Mg(2+)</name>
        <dbReference type="ChEBI" id="CHEBI:18420"/>
    </ligand>
</feature>
<dbReference type="InterPro" id="IPR006352">
    <property type="entry name" value="GlmM_bact"/>
</dbReference>
<comment type="PTM">
    <text evidence="6">Activated by phosphorylation.</text>
</comment>
<keyword evidence="2 6" id="KW-0597">Phosphoprotein</keyword>
<evidence type="ECO:0000313" key="14">
    <source>
        <dbReference type="Proteomes" id="UP001320899"/>
    </source>
</evidence>
<evidence type="ECO:0000259" key="12">
    <source>
        <dbReference type="Pfam" id="PF02880"/>
    </source>
</evidence>
<comment type="function">
    <text evidence="6 8">Catalyzes the conversion of glucosamine-6-phosphate to glucosamine-1-phosphate.</text>
</comment>
<reference evidence="13 14" key="1">
    <citation type="submission" date="2022-10" db="EMBL/GenBank/DDBJ databases">
        <title>Ruegeria sp. nov., isolated from ocean surface sediments.</title>
        <authorList>
            <person name="He W."/>
            <person name="Xue H.-P."/>
            <person name="Zhang D.-F."/>
        </authorList>
    </citation>
    <scope>NUCLEOTIDE SEQUENCE [LARGE SCALE GENOMIC DNA]</scope>
    <source>
        <strain evidence="13 14">XHP0148</strain>
    </source>
</reference>
<evidence type="ECO:0000256" key="1">
    <source>
        <dbReference type="ARBA" id="ARBA00010231"/>
    </source>
</evidence>
<dbReference type="HAMAP" id="MF_01554_B">
    <property type="entry name" value="GlmM_B"/>
    <property type="match status" value="1"/>
</dbReference>
<evidence type="ECO:0000313" key="13">
    <source>
        <dbReference type="EMBL" id="MCV2887084.1"/>
    </source>
</evidence>
<feature type="domain" description="Alpha-D-phosphohexomutase alpha/beta/alpha" evidence="11">
    <location>
        <begin position="158"/>
        <end position="254"/>
    </location>
</feature>
<keyword evidence="4 6" id="KW-0460">Magnesium</keyword>
<comment type="catalytic activity">
    <reaction evidence="6 8">
        <text>alpha-D-glucosamine 1-phosphate = D-glucosamine 6-phosphate</text>
        <dbReference type="Rhea" id="RHEA:23424"/>
        <dbReference type="ChEBI" id="CHEBI:58516"/>
        <dbReference type="ChEBI" id="CHEBI:58725"/>
        <dbReference type="EC" id="5.4.2.10"/>
    </reaction>
</comment>
<dbReference type="PANTHER" id="PTHR42946:SF1">
    <property type="entry name" value="PHOSPHOGLUCOMUTASE (ALPHA-D-GLUCOSE-1,6-BISPHOSPHATE-DEPENDENT)"/>
    <property type="match status" value="1"/>
</dbReference>
<evidence type="ECO:0000256" key="8">
    <source>
        <dbReference type="RuleBase" id="RU004327"/>
    </source>
</evidence>
<comment type="cofactor">
    <cofactor evidence="6">
        <name>Mg(2+)</name>
        <dbReference type="ChEBI" id="CHEBI:18420"/>
    </cofactor>
    <text evidence="6">Binds 1 Mg(2+) ion per subunit.</text>
</comment>
<feature type="binding site" evidence="6">
    <location>
        <position position="245"/>
    </location>
    <ligand>
        <name>Mg(2+)</name>
        <dbReference type="ChEBI" id="CHEBI:18420"/>
    </ligand>
</feature>
<evidence type="ECO:0000256" key="3">
    <source>
        <dbReference type="ARBA" id="ARBA00022723"/>
    </source>
</evidence>
<evidence type="ECO:0000259" key="11">
    <source>
        <dbReference type="Pfam" id="PF02879"/>
    </source>
</evidence>
<dbReference type="Gene3D" id="3.30.310.50">
    <property type="entry name" value="Alpha-D-phosphohexomutase, C-terminal domain"/>
    <property type="match status" value="1"/>
</dbReference>
<comment type="similarity">
    <text evidence="1 6 7">Belongs to the phosphohexose mutase family.</text>
</comment>
<dbReference type="InterPro" id="IPR005843">
    <property type="entry name" value="A-D-PHexomutase_C"/>
</dbReference>
<dbReference type="Pfam" id="PF02878">
    <property type="entry name" value="PGM_PMM_I"/>
    <property type="match status" value="1"/>
</dbReference>
<evidence type="ECO:0000259" key="9">
    <source>
        <dbReference type="Pfam" id="PF00408"/>
    </source>
</evidence>
<dbReference type="InterPro" id="IPR016055">
    <property type="entry name" value="A-D-PHexomutase_a/b/a-I/II/III"/>
</dbReference>
<gene>
    <name evidence="6 13" type="primary">glmM</name>
    <name evidence="13" type="ORF">OE747_01965</name>
</gene>
<feature type="binding site" evidence="6">
    <location>
        <position position="243"/>
    </location>
    <ligand>
        <name>Mg(2+)</name>
        <dbReference type="ChEBI" id="CHEBI:18420"/>
    </ligand>
</feature>
<dbReference type="InterPro" id="IPR005846">
    <property type="entry name" value="A-D-PHexomutase_a/b/a-III"/>
</dbReference>
<evidence type="ECO:0000259" key="10">
    <source>
        <dbReference type="Pfam" id="PF02878"/>
    </source>
</evidence>
<keyword evidence="3 6" id="KW-0479">Metal-binding</keyword>
<evidence type="ECO:0000256" key="7">
    <source>
        <dbReference type="RuleBase" id="RU004326"/>
    </source>
</evidence>
<feature type="active site" description="Phosphoserine intermediate" evidence="6">
    <location>
        <position position="102"/>
    </location>
</feature>
<dbReference type="InterPro" id="IPR005844">
    <property type="entry name" value="A-D-PHexomutase_a/b/a-I"/>
</dbReference>
<dbReference type="SUPFAM" id="SSF53738">
    <property type="entry name" value="Phosphoglucomutase, first 3 domains"/>
    <property type="match status" value="3"/>
</dbReference>
<keyword evidence="14" id="KW-1185">Reference proteome</keyword>
<dbReference type="Pfam" id="PF02880">
    <property type="entry name" value="PGM_PMM_III"/>
    <property type="match status" value="1"/>
</dbReference>
<dbReference type="PROSITE" id="PS00710">
    <property type="entry name" value="PGM_PMM"/>
    <property type="match status" value="1"/>
</dbReference>
<dbReference type="NCBIfam" id="NF008139">
    <property type="entry name" value="PRK10887.1"/>
    <property type="match status" value="1"/>
</dbReference>
<dbReference type="InterPro" id="IPR005845">
    <property type="entry name" value="A-D-PHexomutase_a/b/a-II"/>
</dbReference>
<feature type="domain" description="Alpha-D-phosphohexomutase alpha/beta/alpha" evidence="12">
    <location>
        <begin position="258"/>
        <end position="366"/>
    </location>
</feature>
<protein>
    <recommendedName>
        <fullName evidence="6 8">Phosphoglucosamine mutase</fullName>
        <ecNumber evidence="6 8">5.4.2.10</ecNumber>
    </recommendedName>
</protein>
<evidence type="ECO:0000256" key="6">
    <source>
        <dbReference type="HAMAP-Rule" id="MF_01554"/>
    </source>
</evidence>
<feature type="domain" description="Alpha-D-phosphohexomutase alpha/beta/alpha" evidence="10">
    <location>
        <begin position="2"/>
        <end position="135"/>
    </location>
</feature>
<evidence type="ECO:0000256" key="4">
    <source>
        <dbReference type="ARBA" id="ARBA00022842"/>
    </source>
</evidence>
<sequence length="450" mass="47321">MRKLFGTDGVRGTANTHPMTAEMALRIGAAVGRYFRRDASGVHRVVIGKDTRLSGYMLESALTAGLTSTGMNVLLLGPVPTPAVGLMTRSMRADLGVMISASHNPAEDNGIKFFGPDGFKLSDQAEIEIEALIEEGVRPAQAQNIGRAKRVDDARFRYGERVKSSLPRDLRLDGLKVVVDCANGAAHRAAPEILWELGADVIPVGIAPDGLNINRGCGSTHPQTAAEQVVAHGAHVGIALDGDADRVIVIDETGTPADGDQLMALLAARWAAEGQLKGGALVATVMSNLGLERFLAGQGIGLERTAVGDRYVVERMREGGFNLGGEQSGHIVMSDFATTGDGLMAGLHFLAEMVRSGQPASALARQFTPVPQLLKNVRYAAGQAPLEMAPVQQAIAEAEAALNGSGRLLIRKSGTEPLIRVMAECEDEALLTRTVDSVVEAVADAVSAPA</sequence>
<dbReference type="Gene3D" id="3.40.120.10">
    <property type="entry name" value="Alpha-D-Glucose-1,6-Bisphosphate, subunit A, domain 3"/>
    <property type="match status" value="3"/>
</dbReference>
<dbReference type="EMBL" id="JAOWLB010000001">
    <property type="protein sequence ID" value="MCV2887084.1"/>
    <property type="molecule type" value="Genomic_DNA"/>
</dbReference>
<dbReference type="InterPro" id="IPR016066">
    <property type="entry name" value="A-D-PHexomutase_CS"/>
</dbReference>
<feature type="domain" description="Alpha-D-phosphohexomutase C-terminal" evidence="9">
    <location>
        <begin position="374"/>
        <end position="440"/>
    </location>
</feature>
<dbReference type="Proteomes" id="UP001320899">
    <property type="component" value="Unassembled WGS sequence"/>
</dbReference>
<dbReference type="Pfam" id="PF00408">
    <property type="entry name" value="PGM_PMM_IV"/>
    <property type="match status" value="1"/>
</dbReference>
<dbReference type="PRINTS" id="PR00509">
    <property type="entry name" value="PGMPMM"/>
</dbReference>
<feature type="modified residue" description="Phosphoserine" evidence="6">
    <location>
        <position position="102"/>
    </location>
</feature>
<dbReference type="EC" id="5.4.2.10" evidence="6 8"/>
<proteinExistence type="inferred from homology"/>
<dbReference type="SUPFAM" id="SSF55957">
    <property type="entry name" value="Phosphoglucomutase, C-terminal domain"/>
    <property type="match status" value="1"/>
</dbReference>
<dbReference type="PANTHER" id="PTHR42946">
    <property type="entry name" value="PHOSPHOHEXOSE MUTASE"/>
    <property type="match status" value="1"/>
</dbReference>
<dbReference type="NCBIfam" id="TIGR01455">
    <property type="entry name" value="glmM"/>
    <property type="match status" value="1"/>
</dbReference>
<dbReference type="InterPro" id="IPR005841">
    <property type="entry name" value="Alpha-D-phosphohexomutase_SF"/>
</dbReference>
<evidence type="ECO:0000256" key="5">
    <source>
        <dbReference type="ARBA" id="ARBA00023235"/>
    </source>
</evidence>
<accession>A0ABT3AEG9</accession>
<feature type="binding site" description="via phosphate group" evidence="6">
    <location>
        <position position="102"/>
    </location>
    <ligand>
        <name>Mg(2+)</name>
        <dbReference type="ChEBI" id="CHEBI:18420"/>
    </ligand>
</feature>
<name>A0ABT3AEG9_9RHOB</name>
<dbReference type="InterPro" id="IPR036900">
    <property type="entry name" value="A-D-PHexomutase_C_sf"/>
</dbReference>
<evidence type="ECO:0000256" key="2">
    <source>
        <dbReference type="ARBA" id="ARBA00022553"/>
    </source>
</evidence>
<dbReference type="GO" id="GO:0008966">
    <property type="term" value="F:phosphoglucosamine mutase activity"/>
    <property type="evidence" value="ECO:0007669"/>
    <property type="project" value="UniProtKB-EC"/>
</dbReference>
<dbReference type="InterPro" id="IPR050060">
    <property type="entry name" value="Phosphoglucosamine_mutase"/>
</dbReference>